<keyword evidence="3" id="KW-1185">Reference proteome</keyword>
<organism evidence="2 3">
    <name type="scientific">Streptomyces rhizosphaericola</name>
    <dbReference type="NCBI Taxonomy" id="2564098"/>
    <lineage>
        <taxon>Bacteria</taxon>
        <taxon>Bacillati</taxon>
        <taxon>Actinomycetota</taxon>
        <taxon>Actinomycetes</taxon>
        <taxon>Kitasatosporales</taxon>
        <taxon>Streptomycetaceae</taxon>
        <taxon>Streptomyces</taxon>
    </lineage>
</organism>
<feature type="region of interest" description="Disordered" evidence="1">
    <location>
        <begin position="218"/>
        <end position="243"/>
    </location>
</feature>
<protein>
    <submittedName>
        <fullName evidence="2">Uncharacterized protein</fullName>
    </submittedName>
</protein>
<feature type="compositionally biased region" description="Low complexity" evidence="1">
    <location>
        <begin position="48"/>
        <end position="64"/>
    </location>
</feature>
<feature type="region of interest" description="Disordered" evidence="1">
    <location>
        <begin position="48"/>
        <end position="76"/>
    </location>
</feature>
<comment type="caution">
    <text evidence="2">The sequence shown here is derived from an EMBL/GenBank/DDBJ whole genome shotgun (WGS) entry which is preliminary data.</text>
</comment>
<name>A0ABY2PJV8_9ACTN</name>
<evidence type="ECO:0000256" key="1">
    <source>
        <dbReference type="SAM" id="MobiDB-lite"/>
    </source>
</evidence>
<dbReference type="EMBL" id="SRZK01000028">
    <property type="protein sequence ID" value="TGZ11375.1"/>
    <property type="molecule type" value="Genomic_DNA"/>
</dbReference>
<evidence type="ECO:0000313" key="2">
    <source>
        <dbReference type="EMBL" id="TGZ11375.1"/>
    </source>
</evidence>
<dbReference type="RefSeq" id="WP_136015606.1">
    <property type="nucleotide sequence ID" value="NZ_SRZK01000028.1"/>
</dbReference>
<dbReference type="InterPro" id="IPR046271">
    <property type="entry name" value="DUF6304"/>
</dbReference>
<proteinExistence type="predicted"/>
<dbReference type="Pfam" id="PF19822">
    <property type="entry name" value="DUF6304"/>
    <property type="match status" value="2"/>
</dbReference>
<sequence>MTDESWAGWYRDRDGSEAVVLTTDGRQLRIRIRGVDFEGESFGRLVPVAGTAPEGGVPAPAGGTSSPADGGLSSPDGTLPSAGGVFSLAEGALTDCVLEWDLPLPVRVDGTLRQATLSCLLSLRRVDPDLHLALHLDGAVYESARAESDFAAALTAIQRILPDSVRLQTCVACAFSASFPTQVPAQLPALASSASVPGARRGLSGSLVCFAEAKGACPSPEGDGRGGSAAPAPEDRRTGPVQEIWSCREFEGHPSWAAEPDRLGAFPLESV</sequence>
<evidence type="ECO:0000313" key="3">
    <source>
        <dbReference type="Proteomes" id="UP000306274"/>
    </source>
</evidence>
<gene>
    <name evidence="2" type="ORF">E5Z02_05080</name>
</gene>
<dbReference type="Proteomes" id="UP000306274">
    <property type="component" value="Unassembled WGS sequence"/>
</dbReference>
<accession>A0ABY2PJV8</accession>
<reference evidence="2 3" key="1">
    <citation type="submission" date="2019-04" db="EMBL/GenBank/DDBJ databases">
        <title>Streptomyces rhizosphaericola sp. nov., an actinobacterium isolated from the wheat rhizosphere.</title>
        <authorList>
            <person name="Vargas Hoyos H.A."/>
            <person name="Santos S.N."/>
            <person name="Genuario D.B."/>
            <person name="Melo I.S."/>
            <person name="Da Silva L.J."/>
            <person name="Da Silva F.S.P."/>
            <person name="Zucchi T.D."/>
        </authorList>
    </citation>
    <scope>NUCLEOTIDE SEQUENCE [LARGE SCALE GENOMIC DNA]</scope>
    <source>
        <strain evidence="2 3">1AS2c</strain>
    </source>
</reference>